<dbReference type="EMBL" id="WIPF01000005">
    <property type="protein sequence ID" value="KAF3231062.1"/>
    <property type="molecule type" value="Genomic_DNA"/>
</dbReference>
<feature type="signal peptide" evidence="1">
    <location>
        <begin position="1"/>
        <end position="21"/>
    </location>
</feature>
<evidence type="ECO:0000313" key="6">
    <source>
        <dbReference type="EMBL" id="KAF3210596.1"/>
    </source>
</evidence>
<dbReference type="EMBL" id="WIQZ01000032">
    <property type="protein sequence ID" value="KAF3135463.1"/>
    <property type="molecule type" value="Genomic_DNA"/>
</dbReference>
<evidence type="ECO:0000313" key="13">
    <source>
        <dbReference type="Proteomes" id="UP000475325"/>
    </source>
</evidence>
<evidence type="ECO:0000313" key="5">
    <source>
        <dbReference type="EMBL" id="KAF3209279.1"/>
    </source>
</evidence>
<proteinExistence type="predicted"/>
<dbReference type="Proteomes" id="UP000297595">
    <property type="component" value="Unassembled WGS sequence"/>
</dbReference>
<dbReference type="EMBL" id="WIWT01000043">
    <property type="protein sequence ID" value="KAF3209279.1"/>
    <property type="molecule type" value="Genomic_DNA"/>
</dbReference>
<reference evidence="9 10" key="1">
    <citation type="submission" date="2019-03" db="EMBL/GenBank/DDBJ databases">
        <title>Nematode-trapping fungi genome.</title>
        <authorList>
            <person name="Vidal-Diez De Ulzurrun G."/>
        </authorList>
    </citation>
    <scope>NUCLEOTIDE SEQUENCE [LARGE SCALE GENOMIC DNA]</scope>
    <source>
        <strain evidence="9 10">TWF154</strain>
    </source>
</reference>
<comment type="caution">
    <text evidence="6">The sequence shown here is derived from an EMBL/GenBank/DDBJ whole genome shotgun (WGS) entry which is preliminary data.</text>
</comment>
<evidence type="ECO:0000313" key="9">
    <source>
        <dbReference type="EMBL" id="TGJ74068.1"/>
    </source>
</evidence>
<dbReference type="EMBL" id="WIWS01000079">
    <property type="protein sequence ID" value="KAF3210596.1"/>
    <property type="molecule type" value="Genomic_DNA"/>
</dbReference>
<evidence type="ECO:0000313" key="7">
    <source>
        <dbReference type="EMBL" id="KAF3231062.1"/>
    </source>
</evidence>
<accession>A0A4Z0Y2L7</accession>
<dbReference type="Proteomes" id="UP000614610">
    <property type="component" value="Unassembled WGS sequence"/>
</dbReference>
<evidence type="ECO:0000313" key="3">
    <source>
        <dbReference type="EMBL" id="KAF3135463.1"/>
    </source>
</evidence>
<evidence type="ECO:0000313" key="15">
    <source>
        <dbReference type="Proteomes" id="UP000480548"/>
    </source>
</evidence>
<evidence type="ECO:0000313" key="2">
    <source>
        <dbReference type="EMBL" id="KAF3087086.1"/>
    </source>
</evidence>
<evidence type="ECO:0000313" key="10">
    <source>
        <dbReference type="Proteomes" id="UP000297595"/>
    </source>
</evidence>
<name>A0A4Z0Y2L7_ORBOL</name>
<dbReference type="EMBL" id="JAABOE010000067">
    <property type="protein sequence ID" value="KAF3172003.1"/>
    <property type="molecule type" value="Genomic_DNA"/>
</dbReference>
<dbReference type="OrthoDB" id="5359514at2759"/>
<dbReference type="Proteomes" id="UP000480548">
    <property type="component" value="Unassembled WGS sequence"/>
</dbReference>
<sequence length="107" mass="11091">MQLKSLLAVVAVAALSGEAEAWLRFRPLGGVLAGLPRSNQDGYTTLAYFPVIIRQPTAVPPPPGPNLQTAMQNGDATCRANAGVGSRACIDNAGTLMACIPFRPGCP</sequence>
<evidence type="ECO:0008006" key="17">
    <source>
        <dbReference type="Google" id="ProtNLM"/>
    </source>
</evidence>
<protein>
    <recommendedName>
        <fullName evidence="17">CBM1 domain-containing protein</fullName>
    </recommendedName>
</protein>
<dbReference type="EMBL" id="JAABOJ010000007">
    <property type="protein sequence ID" value="KAF3285578.1"/>
    <property type="molecule type" value="Genomic_DNA"/>
</dbReference>
<dbReference type="Proteomes" id="UP000472727">
    <property type="component" value="Unassembled WGS sequence"/>
</dbReference>
<dbReference type="EMBL" id="SOZJ01000001">
    <property type="protein sequence ID" value="TGJ74068.1"/>
    <property type="molecule type" value="Genomic_DNA"/>
</dbReference>
<evidence type="ECO:0000313" key="12">
    <source>
        <dbReference type="Proteomes" id="UP000474640"/>
    </source>
</evidence>
<dbReference type="EMBL" id="JAABOJ010000007">
    <property type="protein sequence ID" value="KAF3285579.1"/>
    <property type="molecule type" value="Genomic_DNA"/>
</dbReference>
<evidence type="ECO:0000313" key="14">
    <source>
        <dbReference type="Proteomes" id="UP000479691"/>
    </source>
</evidence>
<keyword evidence="1" id="KW-0732">Signal</keyword>
<dbReference type="Proteomes" id="UP000479691">
    <property type="component" value="Unassembled WGS sequence"/>
</dbReference>
<dbReference type="Proteomes" id="UP000475325">
    <property type="component" value="Unassembled WGS sequence"/>
</dbReference>
<evidence type="ECO:0000256" key="1">
    <source>
        <dbReference type="SAM" id="SignalP"/>
    </source>
</evidence>
<dbReference type="OMA" id="HIACAPM"/>
<organism evidence="6 11">
    <name type="scientific">Orbilia oligospora</name>
    <name type="common">Nematode-trapping fungus</name>
    <name type="synonym">Arthrobotrys oligospora</name>
    <dbReference type="NCBI Taxonomy" id="2813651"/>
    <lineage>
        <taxon>Eukaryota</taxon>
        <taxon>Fungi</taxon>
        <taxon>Dikarya</taxon>
        <taxon>Ascomycota</taxon>
        <taxon>Pezizomycotina</taxon>
        <taxon>Orbiliomycetes</taxon>
        <taxon>Orbiliales</taxon>
        <taxon>Orbiliaceae</taxon>
        <taxon>Orbilia</taxon>
    </lineage>
</organism>
<reference evidence="11 13" key="2">
    <citation type="submission" date="2019-06" db="EMBL/GenBank/DDBJ databases">
        <authorList>
            <person name="Palmer J.M."/>
        </authorList>
    </citation>
    <scope>NUCLEOTIDE SEQUENCE [LARGE SCALE GENOMIC DNA]</scope>
    <source>
        <strain evidence="2 13">TWF102</strain>
        <strain evidence="6 11">TWF106</strain>
        <strain evidence="7 16">TWF191</strain>
        <strain evidence="5">TWF679</strain>
        <strain evidence="3 15">TWF703</strain>
        <strain evidence="4 14">TWF788</strain>
        <strain evidence="8 12">TWF970</strain>
    </source>
</reference>
<evidence type="ECO:0000313" key="16">
    <source>
        <dbReference type="Proteomes" id="UP000483672"/>
    </source>
</evidence>
<feature type="chain" id="PRO_5041091233" description="CBM1 domain-containing protein" evidence="1">
    <location>
        <begin position="22"/>
        <end position="107"/>
    </location>
</feature>
<evidence type="ECO:0000313" key="11">
    <source>
        <dbReference type="Proteomes" id="UP000472727"/>
    </source>
</evidence>
<dbReference type="Proteomes" id="UP000483672">
    <property type="component" value="Unassembled WGS sequence"/>
</dbReference>
<dbReference type="Proteomes" id="UP000474640">
    <property type="component" value="Unassembled WGS sequence"/>
</dbReference>
<evidence type="ECO:0000313" key="8">
    <source>
        <dbReference type="EMBL" id="KAF3285578.1"/>
    </source>
</evidence>
<gene>
    <name evidence="9" type="ORF">EYR41_001116</name>
    <name evidence="2" type="ORF">TWF102_010615</name>
    <name evidence="6" type="ORF">TWF106_010474</name>
    <name evidence="7" type="ORF">TWF191_007784</name>
    <name evidence="5" type="ORF">TWF679_007428</name>
    <name evidence="3" type="ORF">TWF703_006007</name>
    <name evidence="4" type="ORF">TWF788_009611</name>
    <name evidence="8" type="ORF">TWF970_010621</name>
</gene>
<dbReference type="EMBL" id="WIQW01000079">
    <property type="protein sequence ID" value="KAF3087086.1"/>
    <property type="molecule type" value="Genomic_DNA"/>
</dbReference>
<dbReference type="AlphaFoldDB" id="A0A4Z0Y2L7"/>
<evidence type="ECO:0000313" key="4">
    <source>
        <dbReference type="EMBL" id="KAF3172003.1"/>
    </source>
</evidence>